<dbReference type="Pfam" id="PF00459">
    <property type="entry name" value="Inositol_P"/>
    <property type="match status" value="1"/>
</dbReference>
<evidence type="ECO:0000256" key="5">
    <source>
        <dbReference type="ARBA" id="ARBA00022842"/>
    </source>
</evidence>
<dbReference type="PANTHER" id="PTHR43200">
    <property type="entry name" value="PHOSPHATASE"/>
    <property type="match status" value="1"/>
</dbReference>
<evidence type="ECO:0000256" key="2">
    <source>
        <dbReference type="ARBA" id="ARBA00009759"/>
    </source>
</evidence>
<accession>A0A6S6T0X8</accession>
<keyword evidence="4" id="KW-0378">Hydrolase</keyword>
<reference evidence="7" key="1">
    <citation type="submission" date="2020-01" db="EMBL/GenBank/DDBJ databases">
        <authorList>
            <person name="Meier V. D."/>
            <person name="Meier V D."/>
        </authorList>
    </citation>
    <scope>NUCLEOTIDE SEQUENCE</scope>
    <source>
        <strain evidence="7">HLG_WM_MAG_12</strain>
    </source>
</reference>
<dbReference type="SUPFAM" id="SSF56655">
    <property type="entry name" value="Carbohydrate phosphatase"/>
    <property type="match status" value="1"/>
</dbReference>
<evidence type="ECO:0000256" key="6">
    <source>
        <dbReference type="PIRSR" id="PIRSR600760-2"/>
    </source>
</evidence>
<sequence>MKNIDLEIMVGFAEELANLASKVTLKYFRIPQSVETKSNTISNMASIADTEAEDAMVELIKEKFPEFGVIREEGDDIISKNGYNWVLDPIDGSSSFLAGRAIWGTLIALVDPNNEVILGVMDQPYTKERWVGAKNAPTLLNGQEISTNKSSDLNQTILAKTTPHMFITNKQKDVLKKIENLCGGKSIWGGDCYSYASLASGYSSPMTVLESDMNFYDFAALIPIIQGAGGRITNWQGNSLKLEDKEVLATSNEVLHKLAIEHINNH</sequence>
<dbReference type="GO" id="GO:0046872">
    <property type="term" value="F:metal ion binding"/>
    <property type="evidence" value="ECO:0007669"/>
    <property type="project" value="UniProtKB-KW"/>
</dbReference>
<organism evidence="7">
    <name type="scientific">uncultured Campylobacterales bacterium</name>
    <dbReference type="NCBI Taxonomy" id="352960"/>
    <lineage>
        <taxon>Bacteria</taxon>
        <taxon>Pseudomonadati</taxon>
        <taxon>Campylobacterota</taxon>
        <taxon>Epsilonproteobacteria</taxon>
        <taxon>Campylobacterales</taxon>
        <taxon>environmental samples</taxon>
    </lineage>
</organism>
<feature type="binding site" evidence="6">
    <location>
        <position position="217"/>
    </location>
    <ligand>
        <name>Mg(2+)</name>
        <dbReference type="ChEBI" id="CHEBI:18420"/>
        <label>1</label>
        <note>catalytic</note>
    </ligand>
</feature>
<dbReference type="PRINTS" id="PR00377">
    <property type="entry name" value="IMPHPHTASES"/>
</dbReference>
<dbReference type="InterPro" id="IPR051090">
    <property type="entry name" value="Inositol_monoP_superfamily"/>
</dbReference>
<comment type="similarity">
    <text evidence="2">Belongs to the inositol monophosphatase superfamily.</text>
</comment>
<dbReference type="EMBL" id="CACVAW010000035">
    <property type="protein sequence ID" value="CAA6809099.1"/>
    <property type="molecule type" value="Genomic_DNA"/>
</dbReference>
<feature type="binding site" evidence="6">
    <location>
        <position position="90"/>
    </location>
    <ligand>
        <name>Mg(2+)</name>
        <dbReference type="ChEBI" id="CHEBI:18420"/>
        <label>2</label>
    </ligand>
</feature>
<evidence type="ECO:0000256" key="1">
    <source>
        <dbReference type="ARBA" id="ARBA00001946"/>
    </source>
</evidence>
<name>A0A6S6T0X8_9BACT</name>
<keyword evidence="5 6" id="KW-0460">Magnesium</keyword>
<feature type="binding site" evidence="6">
    <location>
        <position position="72"/>
    </location>
    <ligand>
        <name>Mg(2+)</name>
        <dbReference type="ChEBI" id="CHEBI:18420"/>
        <label>1</label>
        <note>catalytic</note>
    </ligand>
</feature>
<proteinExistence type="inferred from homology"/>
<keyword evidence="3 6" id="KW-0479">Metal-binding</keyword>
<comment type="cofactor">
    <cofactor evidence="1 6">
        <name>Mg(2+)</name>
        <dbReference type="ChEBI" id="CHEBI:18420"/>
    </cofactor>
</comment>
<feature type="binding site" evidence="6">
    <location>
        <position position="88"/>
    </location>
    <ligand>
        <name>Mg(2+)</name>
        <dbReference type="ChEBI" id="CHEBI:18420"/>
        <label>1</label>
        <note>catalytic</note>
    </ligand>
</feature>
<dbReference type="InterPro" id="IPR000760">
    <property type="entry name" value="Inositol_monophosphatase-like"/>
</dbReference>
<gene>
    <name evidence="7" type="ORF">HELGO_WM17428</name>
</gene>
<dbReference type="PANTHER" id="PTHR43200:SF6">
    <property type="entry name" value="3'(2'),5'-BISPHOSPHATE NUCLEOTIDASE"/>
    <property type="match status" value="1"/>
</dbReference>
<dbReference type="GO" id="GO:0016791">
    <property type="term" value="F:phosphatase activity"/>
    <property type="evidence" value="ECO:0007669"/>
    <property type="project" value="UniProtKB-ARBA"/>
</dbReference>
<protein>
    <submittedName>
        <fullName evidence="7">Extragenic suppressor</fullName>
    </submittedName>
</protein>
<dbReference type="Gene3D" id="3.40.190.80">
    <property type="match status" value="1"/>
</dbReference>
<dbReference type="GO" id="GO:0000105">
    <property type="term" value="P:L-histidine biosynthetic process"/>
    <property type="evidence" value="ECO:0007669"/>
    <property type="project" value="TreeGrafter"/>
</dbReference>
<feature type="binding site" evidence="6">
    <location>
        <position position="91"/>
    </location>
    <ligand>
        <name>Mg(2+)</name>
        <dbReference type="ChEBI" id="CHEBI:18420"/>
        <label>1</label>
        <note>catalytic</note>
    </ligand>
</feature>
<evidence type="ECO:0000256" key="4">
    <source>
        <dbReference type="ARBA" id="ARBA00022801"/>
    </source>
</evidence>
<evidence type="ECO:0000313" key="7">
    <source>
        <dbReference type="EMBL" id="CAA6809099.1"/>
    </source>
</evidence>
<dbReference type="Gene3D" id="3.30.540.10">
    <property type="entry name" value="Fructose-1,6-Bisphosphatase, subunit A, domain 1"/>
    <property type="match status" value="1"/>
</dbReference>
<evidence type="ECO:0000256" key="3">
    <source>
        <dbReference type="ARBA" id="ARBA00022723"/>
    </source>
</evidence>
<dbReference type="AlphaFoldDB" id="A0A6S6T0X8"/>